<dbReference type="PANTHER" id="PTHR33881">
    <property type="entry name" value="NEUROGENIC LOCUS NOTCH-LIKE PROTEIN"/>
    <property type="match status" value="1"/>
</dbReference>
<dbReference type="AlphaFoldDB" id="A0A4Y1RQQ5"/>
<organism evidence="2">
    <name type="scientific">Prunus dulcis</name>
    <name type="common">Almond</name>
    <name type="synonym">Amygdalus dulcis</name>
    <dbReference type="NCBI Taxonomy" id="3755"/>
    <lineage>
        <taxon>Eukaryota</taxon>
        <taxon>Viridiplantae</taxon>
        <taxon>Streptophyta</taxon>
        <taxon>Embryophyta</taxon>
        <taxon>Tracheophyta</taxon>
        <taxon>Spermatophyta</taxon>
        <taxon>Magnoliopsida</taxon>
        <taxon>eudicotyledons</taxon>
        <taxon>Gunneridae</taxon>
        <taxon>Pentapetalae</taxon>
        <taxon>rosids</taxon>
        <taxon>fabids</taxon>
        <taxon>Rosales</taxon>
        <taxon>Rosaceae</taxon>
        <taxon>Amygdaloideae</taxon>
        <taxon>Amygdaleae</taxon>
        <taxon>Prunus</taxon>
    </lineage>
</organism>
<evidence type="ECO:0008006" key="3">
    <source>
        <dbReference type="Google" id="ProtNLM"/>
    </source>
</evidence>
<evidence type="ECO:0000256" key="1">
    <source>
        <dbReference type="SAM" id="SignalP"/>
    </source>
</evidence>
<reference evidence="2" key="1">
    <citation type="journal article" date="2019" name="Science">
        <title>Mutation of a bHLH transcription factor allowed almond domestication.</title>
        <authorList>
            <person name="Sanchez-Perez R."/>
            <person name="Pavan S."/>
            <person name="Mazzeo R."/>
            <person name="Moldovan C."/>
            <person name="Aiese Cigliano R."/>
            <person name="Del Cueto J."/>
            <person name="Ricciardi F."/>
            <person name="Lotti C."/>
            <person name="Ricciardi L."/>
            <person name="Dicenta F."/>
            <person name="Lopez-Marques R.L."/>
            <person name="Lindberg Moller B."/>
        </authorList>
    </citation>
    <scope>NUCLEOTIDE SEQUENCE</scope>
</reference>
<dbReference type="EMBL" id="AP019302">
    <property type="protein sequence ID" value="BBH06692.1"/>
    <property type="molecule type" value="Genomic_DNA"/>
</dbReference>
<sequence length="205" mass="22902">MGNTQTKQMAFSKSIAFFAALLVLLPMAALASDWDIAPSIAAEVCKEVECGRGTCKFDVEDPLGFTCECEAGWKRTRDGDDDLKFLPCVHLTTAASQLHLQFLLKNFHTTCRPLTLATGFTVEKAHFNPTVKALELRLLNQLLQTIIKVPDLDTTIIRVGYLVFARKVAVDDYGYGLCGFIIHEFDILQIYTLTYTEMVVPTETR</sequence>
<gene>
    <name evidence="2" type="ORF">Prudu_018414</name>
</gene>
<feature type="signal peptide" evidence="1">
    <location>
        <begin position="1"/>
        <end position="31"/>
    </location>
</feature>
<accession>A0A4Y1RQQ5</accession>
<name>A0A4Y1RQQ5_PRUDU</name>
<dbReference type="PANTHER" id="PTHR33881:SF10">
    <property type="entry name" value="SLIT HOMOLOG 2 PROTEIN-LIKE"/>
    <property type="match status" value="1"/>
</dbReference>
<keyword evidence="1" id="KW-0732">Signal</keyword>
<proteinExistence type="predicted"/>
<feature type="chain" id="PRO_5021426907" description="EGF-like domain-containing protein" evidence="1">
    <location>
        <begin position="32"/>
        <end position="205"/>
    </location>
</feature>
<protein>
    <recommendedName>
        <fullName evidence="3">EGF-like domain-containing protein</fullName>
    </recommendedName>
</protein>
<evidence type="ECO:0000313" key="2">
    <source>
        <dbReference type="EMBL" id="BBH06692.1"/>
    </source>
</evidence>